<organism evidence="3 4">
    <name type="scientific">Pelagicoccus enzymogenes</name>
    <dbReference type="NCBI Taxonomy" id="2773457"/>
    <lineage>
        <taxon>Bacteria</taxon>
        <taxon>Pseudomonadati</taxon>
        <taxon>Verrucomicrobiota</taxon>
        <taxon>Opitutia</taxon>
        <taxon>Puniceicoccales</taxon>
        <taxon>Pelagicoccaceae</taxon>
        <taxon>Pelagicoccus</taxon>
    </lineage>
</organism>
<dbReference type="Proteomes" id="UP000622317">
    <property type="component" value="Unassembled WGS sequence"/>
</dbReference>
<dbReference type="PROSITE" id="PS51257">
    <property type="entry name" value="PROKAR_LIPOPROTEIN"/>
    <property type="match status" value="1"/>
</dbReference>
<dbReference type="GO" id="GO:0005975">
    <property type="term" value="P:carbohydrate metabolic process"/>
    <property type="evidence" value="ECO:0007669"/>
    <property type="project" value="InterPro"/>
</dbReference>
<feature type="signal peptide" evidence="2">
    <location>
        <begin position="1"/>
        <end position="24"/>
    </location>
</feature>
<dbReference type="InterPro" id="IPR032342">
    <property type="entry name" value="DUF4861"/>
</dbReference>
<proteinExistence type="predicted"/>
<dbReference type="PANTHER" id="PTHR33886:SF8">
    <property type="entry name" value="UNSATURATED RHAMNOGALACTURONAN HYDROLASE (EUROFUNG)"/>
    <property type="match status" value="1"/>
</dbReference>
<dbReference type="EMBL" id="JACYFG010000006">
    <property type="protein sequence ID" value="MBD5778562.1"/>
    <property type="molecule type" value="Genomic_DNA"/>
</dbReference>
<dbReference type="Gene3D" id="1.50.10.10">
    <property type="match status" value="1"/>
</dbReference>
<reference evidence="3" key="1">
    <citation type="submission" date="2020-09" db="EMBL/GenBank/DDBJ databases">
        <title>Pelagicoccus enzymogenes sp. nov. with an EPS production, isolated from marine sediment.</title>
        <authorList>
            <person name="Feng X."/>
        </authorList>
    </citation>
    <scope>NUCLEOTIDE SEQUENCE</scope>
    <source>
        <strain evidence="3">NFK12</strain>
    </source>
</reference>
<accession>A0A927F508</accession>
<dbReference type="GO" id="GO:0016787">
    <property type="term" value="F:hydrolase activity"/>
    <property type="evidence" value="ECO:0007669"/>
    <property type="project" value="UniProtKB-KW"/>
</dbReference>
<evidence type="ECO:0000256" key="1">
    <source>
        <dbReference type="ARBA" id="ARBA00022801"/>
    </source>
</evidence>
<evidence type="ECO:0000313" key="3">
    <source>
        <dbReference type="EMBL" id="MBD5778562.1"/>
    </source>
</evidence>
<dbReference type="InterPro" id="IPR012341">
    <property type="entry name" value="6hp_glycosidase-like_sf"/>
</dbReference>
<dbReference type="InterPro" id="IPR052043">
    <property type="entry name" value="PolySaccharide_Degr_Enz"/>
</dbReference>
<comment type="caution">
    <text evidence="3">The sequence shown here is derived from an EMBL/GenBank/DDBJ whole genome shotgun (WGS) entry which is preliminary data.</text>
</comment>
<protein>
    <submittedName>
        <fullName evidence="3">Glycoside hydrolase family 88 protein</fullName>
    </submittedName>
</protein>
<dbReference type="RefSeq" id="WP_191615698.1">
    <property type="nucleotide sequence ID" value="NZ_JACYFG010000006.1"/>
</dbReference>
<dbReference type="InterPro" id="IPR008928">
    <property type="entry name" value="6-hairpin_glycosidase_sf"/>
</dbReference>
<evidence type="ECO:0000313" key="4">
    <source>
        <dbReference type="Proteomes" id="UP000622317"/>
    </source>
</evidence>
<keyword evidence="2" id="KW-0732">Signal</keyword>
<name>A0A927F508_9BACT</name>
<dbReference type="InterPro" id="IPR010905">
    <property type="entry name" value="Glyco_hydro_88"/>
</dbReference>
<dbReference type="PANTHER" id="PTHR33886">
    <property type="entry name" value="UNSATURATED RHAMNOGALACTURONAN HYDROLASE (EUROFUNG)"/>
    <property type="match status" value="1"/>
</dbReference>
<dbReference type="AlphaFoldDB" id="A0A927F508"/>
<dbReference type="Pfam" id="PF07470">
    <property type="entry name" value="Glyco_hydro_88"/>
    <property type="match status" value="1"/>
</dbReference>
<dbReference type="Pfam" id="PF16153">
    <property type="entry name" value="DUF4861"/>
    <property type="match status" value="1"/>
</dbReference>
<gene>
    <name evidence="3" type="ORF">IEN85_03600</name>
</gene>
<feature type="chain" id="PRO_5037611486" evidence="2">
    <location>
        <begin position="25"/>
        <end position="664"/>
    </location>
</feature>
<dbReference type="SUPFAM" id="SSF48208">
    <property type="entry name" value="Six-hairpin glycosidases"/>
    <property type="match status" value="1"/>
</dbReference>
<keyword evidence="4" id="KW-1185">Reference proteome</keyword>
<keyword evidence="1 3" id="KW-0378">Hydrolase</keyword>
<evidence type="ECO:0000256" key="2">
    <source>
        <dbReference type="SAM" id="SignalP"/>
    </source>
</evidence>
<sequence>MKIEKLAKRSIGGAAAMAVAALFAVGCSPSSEENEAAAVEAEVRRVADWILDNPSGRDTRHWVIAPLYDGLLRAAHATGDERYLATVVELGEQSVWLPGPRRYHADDHAVGHAWLDIYFMDSERKERLNPFVERFEEIFAEPRLEELDYRDKKKYPDVDVSDRWTWCDALYMAPPTLARLHAATGDERYLEFLEREFTFTYEELYDEEEKLFFRDTRFLDRRTENGKKIFWSRGNGWVYGGLALTLEYLPESYAYRTFLEELFVEMTEGVLQAQQEDGLWRPSLRDPEQIAVGETSGSGFFAFGLAWGINNGYLDRETYLPRLEAAWEGLLTRVEESGRVGYVQRIGSAPDTLTAKETEDYGVGAVLLAGAEYLRVLGESEQALSGELLGKAEALLAKDEGKPRGFARLVPERKDDIAFENDVVAFRVYGPALRDSQERSGVDAWTKKVDYPIINKWYEGDLKHGKSYHQDTGEGFDGYKVGPTVGAGGTGLWVNGSLLQANVYDRGFVNWSARDTASITVEYEYPETEYGKVTEKKTITLHLGDRYYEAVSRFYYTGTWNLVKDLPVAVGLVAQSEKPEIWTDEENASVGIWDAFHGGALGTAVQLVDKESFTAFASADAGQELIVGKTDENGEFRFRSGFGWTGEVELADFEAWKKLWETSQ</sequence>